<evidence type="ECO:0000313" key="3">
    <source>
        <dbReference type="WBParaSite" id="L893_g32788.t1"/>
    </source>
</evidence>
<dbReference type="WBParaSite" id="L893_g32788.t1">
    <property type="protein sequence ID" value="L893_g32788.t1"/>
    <property type="gene ID" value="L893_g32788"/>
</dbReference>
<keyword evidence="1" id="KW-0732">Signal</keyword>
<organism evidence="2 3">
    <name type="scientific">Steinernema glaseri</name>
    <dbReference type="NCBI Taxonomy" id="37863"/>
    <lineage>
        <taxon>Eukaryota</taxon>
        <taxon>Metazoa</taxon>
        <taxon>Ecdysozoa</taxon>
        <taxon>Nematoda</taxon>
        <taxon>Chromadorea</taxon>
        <taxon>Rhabditida</taxon>
        <taxon>Tylenchina</taxon>
        <taxon>Panagrolaimomorpha</taxon>
        <taxon>Strongyloidoidea</taxon>
        <taxon>Steinernematidae</taxon>
        <taxon>Steinernema</taxon>
    </lineage>
</organism>
<feature type="chain" id="PRO_5009314258" evidence="1">
    <location>
        <begin position="19"/>
        <end position="189"/>
    </location>
</feature>
<accession>A0A1I8A412</accession>
<sequence length="189" mass="21280">MLCSSLAAVLLLLSVVDGRPKNIGFVVAEDAIDSGPKLTEEETAQYQDISNLLQALQKEGVDIGKKELSIIVVHKYPQLYEKLAAYDNNLEELAAPTTKFIRDRSDQAQQYLANDIASPVGAAPYEAVALSEEEREVLLEYYEQLVELMRSSFSFFDNFNQMSLDPIFRQILVQWGITEEELMAVLEQI</sequence>
<name>A0A1I8A412_9BILA</name>
<feature type="signal peptide" evidence="1">
    <location>
        <begin position="1"/>
        <end position="18"/>
    </location>
</feature>
<evidence type="ECO:0000313" key="2">
    <source>
        <dbReference type="Proteomes" id="UP000095287"/>
    </source>
</evidence>
<evidence type="ECO:0000256" key="1">
    <source>
        <dbReference type="SAM" id="SignalP"/>
    </source>
</evidence>
<reference evidence="3" key="1">
    <citation type="submission" date="2016-11" db="UniProtKB">
        <authorList>
            <consortium name="WormBaseParasite"/>
        </authorList>
    </citation>
    <scope>IDENTIFICATION</scope>
</reference>
<dbReference type="Proteomes" id="UP000095287">
    <property type="component" value="Unplaced"/>
</dbReference>
<dbReference type="AlphaFoldDB" id="A0A1I8A412"/>
<protein>
    <submittedName>
        <fullName evidence="3">DUF148 domain-containing protein</fullName>
    </submittedName>
</protein>
<proteinExistence type="predicted"/>
<keyword evidence="2" id="KW-1185">Reference proteome</keyword>